<dbReference type="PANTHER" id="PTHR10794:SF94">
    <property type="entry name" value="ESTERASE YHET-RELATED"/>
    <property type="match status" value="1"/>
</dbReference>
<keyword evidence="3 6" id="KW-0378">Hydrolase</keyword>
<dbReference type="eggNOG" id="COG0429">
    <property type="taxonomic scope" value="Bacteria"/>
</dbReference>
<dbReference type="PIRSF" id="PIRSF005211">
    <property type="entry name" value="Ab_hydro_YheT"/>
    <property type="match status" value="1"/>
</dbReference>
<dbReference type="AlphaFoldDB" id="K6X6V7"/>
<feature type="domain" description="AB hydrolase-1" evidence="5">
    <location>
        <begin position="96"/>
        <end position="335"/>
    </location>
</feature>
<dbReference type="STRING" id="1127673.GLIP_3713"/>
<dbReference type="GO" id="GO:0047372">
    <property type="term" value="F:monoacylglycerol lipase activity"/>
    <property type="evidence" value="ECO:0007669"/>
    <property type="project" value="TreeGrafter"/>
</dbReference>
<keyword evidence="7" id="KW-1185">Reference proteome</keyword>
<dbReference type="NCBIfam" id="NF008218">
    <property type="entry name" value="PRK10985.1"/>
    <property type="match status" value="1"/>
</dbReference>
<evidence type="ECO:0000256" key="3">
    <source>
        <dbReference type="ARBA" id="ARBA00022801"/>
    </source>
</evidence>
<accession>K6X6V7</accession>
<dbReference type="InterPro" id="IPR000952">
    <property type="entry name" value="AB_hydrolase_4_CS"/>
</dbReference>
<dbReference type="SUPFAM" id="SSF53474">
    <property type="entry name" value="alpha/beta-Hydrolases"/>
    <property type="match status" value="1"/>
</dbReference>
<reference evidence="6 7" key="1">
    <citation type="journal article" date="2017" name="Antonie Van Leeuwenhoek">
        <title>Rhizobium rhizosphaerae sp. nov., a novel species isolated from rice rhizosphere.</title>
        <authorList>
            <person name="Zhao J.J."/>
            <person name="Zhang J."/>
            <person name="Zhang R.J."/>
            <person name="Zhang C.W."/>
            <person name="Yin H.Q."/>
            <person name="Zhang X.X."/>
        </authorList>
    </citation>
    <scope>NUCLEOTIDE SEQUENCE [LARGE SCALE GENOMIC DNA]</scope>
    <source>
        <strain evidence="6 7">E3</strain>
    </source>
</reference>
<dbReference type="Gene3D" id="3.40.50.1820">
    <property type="entry name" value="alpha/beta hydrolase"/>
    <property type="match status" value="1"/>
</dbReference>
<protein>
    <submittedName>
        <fullName evidence="6">Alpha/beta hydrolase</fullName>
    </submittedName>
</protein>
<evidence type="ECO:0000259" key="5">
    <source>
        <dbReference type="Pfam" id="PF00561"/>
    </source>
</evidence>
<dbReference type="PANTHER" id="PTHR10794">
    <property type="entry name" value="ABHYDROLASE DOMAIN-CONTAINING PROTEIN"/>
    <property type="match status" value="1"/>
</dbReference>
<gene>
    <name evidence="6" type="ORF">GLIP_3713</name>
</gene>
<sequence length="364" mass="41719">MTFFHYTLYQQTLYLKHMSDKQKRADNSIQSRIRRSEFKAPFWARNRHIQTLWPRFIQRRRPLALRVEKLSLPDTDSLNLVWGQPETIPESKGLAVIFHGLEGSVKSHYANDLMAELQSQGWQTVLMHFRGCGGELNSTPRAYHSGETEDANYFMQWLDKKFPDLPKVAIGFSLGANMLLKLLGENPAQKLIKAAVAVSTPFKLAECAESINHGFSKVYQNYLLKSMVKTLRSKMQHIDYKGLLSIDDAKVAQLTNFRDFDESVTAPLHGFVNADDYYQKCSAISFLKHIETPTLILHSIDDPFMNEAVLPEEHELSDSVDLELSETGGHVGFLHGTPWKPKIWFHKRIADFIEPFSIHNVVQE</sequence>
<dbReference type="InterPro" id="IPR012020">
    <property type="entry name" value="ABHD4"/>
</dbReference>
<dbReference type="GO" id="GO:0034338">
    <property type="term" value="F:short-chain carboxylesterase activity"/>
    <property type="evidence" value="ECO:0007669"/>
    <property type="project" value="TreeGrafter"/>
</dbReference>
<evidence type="ECO:0000256" key="1">
    <source>
        <dbReference type="ARBA" id="ARBA00010884"/>
    </source>
</evidence>
<feature type="active site" description="Charge relay system" evidence="4">
    <location>
        <position position="302"/>
    </location>
</feature>
<dbReference type="Pfam" id="PF00561">
    <property type="entry name" value="Abhydrolase_1"/>
    <property type="match status" value="1"/>
</dbReference>
<feature type="active site" description="Charge relay system" evidence="4">
    <location>
        <position position="173"/>
    </location>
</feature>
<evidence type="ECO:0000313" key="6">
    <source>
        <dbReference type="EMBL" id="GAC16324.1"/>
    </source>
</evidence>
<evidence type="ECO:0000256" key="4">
    <source>
        <dbReference type="PIRSR" id="PIRSR005211-1"/>
    </source>
</evidence>
<evidence type="ECO:0000313" key="7">
    <source>
        <dbReference type="Proteomes" id="UP000006334"/>
    </source>
</evidence>
<comment type="similarity">
    <text evidence="1">Belongs to the AB hydrolase superfamily. AB hydrolase 4 family.</text>
</comment>
<proteinExistence type="inferred from homology"/>
<dbReference type="InterPro" id="IPR000073">
    <property type="entry name" value="AB_hydrolase_1"/>
</dbReference>
<keyword evidence="2" id="KW-0719">Serine esterase</keyword>
<evidence type="ECO:0000256" key="2">
    <source>
        <dbReference type="ARBA" id="ARBA00022487"/>
    </source>
</evidence>
<dbReference type="InterPro" id="IPR029058">
    <property type="entry name" value="AB_hydrolase_fold"/>
</dbReference>
<dbReference type="InterPro" id="IPR050960">
    <property type="entry name" value="AB_hydrolase_4_sf"/>
</dbReference>
<dbReference type="Proteomes" id="UP000006334">
    <property type="component" value="Unassembled WGS sequence"/>
</dbReference>
<organism evidence="6 7">
    <name type="scientific">Aliiglaciecola lipolytica E3</name>
    <dbReference type="NCBI Taxonomy" id="1127673"/>
    <lineage>
        <taxon>Bacteria</taxon>
        <taxon>Pseudomonadati</taxon>
        <taxon>Pseudomonadota</taxon>
        <taxon>Gammaproteobacteria</taxon>
        <taxon>Alteromonadales</taxon>
        <taxon>Alteromonadaceae</taxon>
        <taxon>Aliiglaciecola</taxon>
    </lineage>
</organism>
<name>K6X6V7_9ALTE</name>
<comment type="caution">
    <text evidence="6">The sequence shown here is derived from an EMBL/GenBank/DDBJ whole genome shotgun (WGS) entry which is preliminary data.</text>
</comment>
<dbReference type="PROSITE" id="PS01133">
    <property type="entry name" value="UPF0017"/>
    <property type="match status" value="1"/>
</dbReference>
<dbReference type="EMBL" id="BAEN01000068">
    <property type="protein sequence ID" value="GAC16324.1"/>
    <property type="molecule type" value="Genomic_DNA"/>
</dbReference>
<feature type="active site" description="Charge relay system" evidence="4">
    <location>
        <position position="330"/>
    </location>
</feature>